<evidence type="ECO:0008006" key="3">
    <source>
        <dbReference type="Google" id="ProtNLM"/>
    </source>
</evidence>
<organism evidence="1 2">
    <name type="scientific">Phyllosticta capitalensis</name>
    <dbReference type="NCBI Taxonomy" id="121624"/>
    <lineage>
        <taxon>Eukaryota</taxon>
        <taxon>Fungi</taxon>
        <taxon>Dikarya</taxon>
        <taxon>Ascomycota</taxon>
        <taxon>Pezizomycotina</taxon>
        <taxon>Dothideomycetes</taxon>
        <taxon>Dothideomycetes incertae sedis</taxon>
        <taxon>Botryosphaeriales</taxon>
        <taxon>Phyllostictaceae</taxon>
        <taxon>Phyllosticta</taxon>
    </lineage>
</organism>
<accession>A0ABR1YTI5</accession>
<dbReference type="EMBL" id="JBBWRZ010000004">
    <property type="protein sequence ID" value="KAK8238288.1"/>
    <property type="molecule type" value="Genomic_DNA"/>
</dbReference>
<protein>
    <recommendedName>
        <fullName evidence="3">Secreted protein</fullName>
    </recommendedName>
</protein>
<sequence length="97" mass="11179">MQRLRCVGSASALVLLVSGSAVILLRGFRLWNQEFLRRTAAVFVCHHLRVLANELLQEPGFQKGGTSPDFEQVQSRKGLVVLQKDDERRRHHKRIFR</sequence>
<dbReference type="Proteomes" id="UP001492380">
    <property type="component" value="Unassembled WGS sequence"/>
</dbReference>
<gene>
    <name evidence="1" type="ORF">HDK90DRAFT_482844</name>
</gene>
<proteinExistence type="predicted"/>
<name>A0ABR1YTI5_9PEZI</name>
<evidence type="ECO:0000313" key="1">
    <source>
        <dbReference type="EMBL" id="KAK8238288.1"/>
    </source>
</evidence>
<reference evidence="1 2" key="1">
    <citation type="submission" date="2024-04" db="EMBL/GenBank/DDBJ databases">
        <title>Phyllosticta paracitricarpa is synonymous to the EU quarantine fungus P. citricarpa based on phylogenomic analyses.</title>
        <authorList>
            <consortium name="Lawrence Berkeley National Laboratory"/>
            <person name="Van Ingen-Buijs V.A."/>
            <person name="Van Westerhoven A.C."/>
            <person name="Haridas S."/>
            <person name="Skiadas P."/>
            <person name="Martin F."/>
            <person name="Groenewald J.Z."/>
            <person name="Crous P.W."/>
            <person name="Seidl M.F."/>
        </authorList>
    </citation>
    <scope>NUCLEOTIDE SEQUENCE [LARGE SCALE GENOMIC DNA]</scope>
    <source>
        <strain evidence="1 2">CBS 123374</strain>
    </source>
</reference>
<evidence type="ECO:0000313" key="2">
    <source>
        <dbReference type="Proteomes" id="UP001492380"/>
    </source>
</evidence>
<keyword evidence="2" id="KW-1185">Reference proteome</keyword>
<comment type="caution">
    <text evidence="1">The sequence shown here is derived from an EMBL/GenBank/DDBJ whole genome shotgun (WGS) entry which is preliminary data.</text>
</comment>